<dbReference type="Pfam" id="PF12759">
    <property type="entry name" value="HTH_Tnp_IS1"/>
    <property type="match status" value="1"/>
</dbReference>
<protein>
    <submittedName>
        <fullName evidence="7">Uncharacterized protein</fullName>
    </submittedName>
</protein>
<evidence type="ECO:0000313" key="7">
    <source>
        <dbReference type="EMBL" id="QLH63848.1"/>
    </source>
</evidence>
<dbReference type="AlphaFoldDB" id="A0A7D5NMX5"/>
<sequence>MRFLIASVNVHCPRCDPALIYRHGQNPKGQERFRCHECQCIFKFQLPYTYQNRKPGVKEQIVDVALGFAIQQQCLTSVSTRLSVL</sequence>
<dbReference type="InterPro" id="IPR051252">
    <property type="entry name" value="IS1_transposase_InsA"/>
</dbReference>
<dbReference type="PANTHER" id="PTHR47923:SF1">
    <property type="entry name" value="INSERTION ELEMENT IS1 1 PROTEIN INSA-RELATED"/>
    <property type="match status" value="1"/>
</dbReference>
<accession>A0A7D5NMX5</accession>
<evidence type="ECO:0000313" key="8">
    <source>
        <dbReference type="Proteomes" id="UP000042738"/>
    </source>
</evidence>
<gene>
    <name evidence="7" type="ORF">SYMBAF_14130</name>
</gene>
<organism evidence="7 8">
    <name type="scientific">Serratia symbiotica</name>
    <dbReference type="NCBI Taxonomy" id="138074"/>
    <lineage>
        <taxon>Bacteria</taxon>
        <taxon>Pseudomonadati</taxon>
        <taxon>Pseudomonadota</taxon>
        <taxon>Gammaproteobacteria</taxon>
        <taxon>Enterobacterales</taxon>
        <taxon>Yersiniaceae</taxon>
        <taxon>Serratia</taxon>
    </lineage>
</organism>
<dbReference type="Pfam" id="PF03811">
    <property type="entry name" value="Zn_ribbon_InsA"/>
    <property type="match status" value="1"/>
</dbReference>
<evidence type="ECO:0000256" key="2">
    <source>
        <dbReference type="ARBA" id="ARBA00006212"/>
    </source>
</evidence>
<reference evidence="7 8" key="1">
    <citation type="journal article" date="2014" name="Genome Announc.">
        <title>Whole-Genome Sequence of Serratia symbiotica Strain CWBI-2.3T, a Free-Living Symbiont of the Black Bean Aphid Aphis fabae.</title>
        <authorList>
            <person name="Foray V."/>
            <person name="Grigorescu A.S."/>
            <person name="Sabri A."/>
            <person name="Haubruge E."/>
            <person name="Lognay G."/>
            <person name="Francis F."/>
            <person name="Fauconnier M.L."/>
            <person name="Hance T."/>
            <person name="Thonart P."/>
        </authorList>
    </citation>
    <scope>NUCLEOTIDE SEQUENCE [LARGE SCALE GENOMIC DNA]</scope>
    <source>
        <strain evidence="7">CWBI-2.3</strain>
    </source>
</reference>
<feature type="domain" description="Insertion element IS1 protein InsA helix-turn-helix" evidence="6">
    <location>
        <begin position="48"/>
        <end position="66"/>
    </location>
</feature>
<evidence type="ECO:0000256" key="1">
    <source>
        <dbReference type="ARBA" id="ARBA00004091"/>
    </source>
</evidence>
<feature type="domain" description="InsA N-terminal zinc ribbon" evidence="5">
    <location>
        <begin position="6"/>
        <end position="39"/>
    </location>
</feature>
<keyword evidence="3" id="KW-0815">Transposition</keyword>
<evidence type="ECO:0000256" key="3">
    <source>
        <dbReference type="ARBA" id="ARBA00022578"/>
    </source>
</evidence>
<comment type="function">
    <text evidence="1">Absolutely required for transposition of IS1.</text>
</comment>
<evidence type="ECO:0000259" key="5">
    <source>
        <dbReference type="Pfam" id="PF03811"/>
    </source>
</evidence>
<dbReference type="GO" id="GO:0006313">
    <property type="term" value="P:DNA transposition"/>
    <property type="evidence" value="ECO:0007669"/>
    <property type="project" value="InterPro"/>
</dbReference>
<dbReference type="EMBL" id="CP050855">
    <property type="protein sequence ID" value="QLH63848.1"/>
    <property type="molecule type" value="Genomic_DNA"/>
</dbReference>
<dbReference type="InterPro" id="IPR024431">
    <property type="entry name" value="InsA_HTH_dom"/>
</dbReference>
<comment type="similarity">
    <text evidence="2">Belongs to the IS1 elements InsA family.</text>
</comment>
<name>A0A7D5NMX5_9GAMM</name>
<dbReference type="Proteomes" id="UP000042738">
    <property type="component" value="Chromosome"/>
</dbReference>
<dbReference type="PANTHER" id="PTHR47923">
    <property type="entry name" value="INSERTION ELEMENT IS1 1 PROTEIN INSA-RELATED"/>
    <property type="match status" value="1"/>
</dbReference>
<dbReference type="InterPro" id="IPR003220">
    <property type="entry name" value="InsA_N_dom_Znf"/>
</dbReference>
<proteinExistence type="inferred from homology"/>
<keyword evidence="4" id="KW-0233">DNA recombination</keyword>
<evidence type="ECO:0000256" key="4">
    <source>
        <dbReference type="ARBA" id="ARBA00023172"/>
    </source>
</evidence>
<evidence type="ECO:0000259" key="6">
    <source>
        <dbReference type="Pfam" id="PF12759"/>
    </source>
</evidence>